<dbReference type="InterPro" id="IPR023090">
    <property type="entry name" value="UPF0702_alpha/beta_dom_sf"/>
</dbReference>
<comment type="subcellular location">
    <subcellularLocation>
        <location evidence="1">Cell membrane</location>
        <topology evidence="1">Multi-pass membrane protein</topology>
    </subcellularLocation>
</comment>
<name>A0A7C8GV21_9BACI</name>
<keyword evidence="5 7" id="KW-1133">Transmembrane helix</keyword>
<keyword evidence="3" id="KW-1003">Cell membrane</keyword>
<accession>A0A7C8GV21</accession>
<dbReference type="PANTHER" id="PTHR34582">
    <property type="entry name" value="UPF0702 TRANSMEMBRANE PROTEIN YCAP"/>
    <property type="match status" value="1"/>
</dbReference>
<evidence type="ECO:0000313" key="10">
    <source>
        <dbReference type="Proteomes" id="UP000480246"/>
    </source>
</evidence>
<gene>
    <name evidence="9" type="ORF">F9U64_02850</name>
</gene>
<evidence type="ECO:0000256" key="3">
    <source>
        <dbReference type="ARBA" id="ARBA00022475"/>
    </source>
</evidence>
<evidence type="ECO:0000256" key="2">
    <source>
        <dbReference type="ARBA" id="ARBA00006448"/>
    </source>
</evidence>
<dbReference type="OrthoDB" id="1796697at2"/>
<feature type="transmembrane region" description="Helical" evidence="7">
    <location>
        <begin position="55"/>
        <end position="74"/>
    </location>
</feature>
<proteinExistence type="inferred from homology"/>
<keyword evidence="10" id="KW-1185">Reference proteome</keyword>
<evidence type="ECO:0000259" key="8">
    <source>
        <dbReference type="Pfam" id="PF04239"/>
    </source>
</evidence>
<dbReference type="Pfam" id="PF04239">
    <property type="entry name" value="DUF421"/>
    <property type="match status" value="1"/>
</dbReference>
<dbReference type="Proteomes" id="UP000480246">
    <property type="component" value="Unassembled WGS sequence"/>
</dbReference>
<comment type="caution">
    <text evidence="9">The sequence shown here is derived from an EMBL/GenBank/DDBJ whole genome shotgun (WGS) entry which is preliminary data.</text>
</comment>
<protein>
    <submittedName>
        <fullName evidence="9">DUF421 domain-containing protein</fullName>
    </submittedName>
</protein>
<evidence type="ECO:0000256" key="6">
    <source>
        <dbReference type="ARBA" id="ARBA00023136"/>
    </source>
</evidence>
<dbReference type="InterPro" id="IPR007353">
    <property type="entry name" value="DUF421"/>
</dbReference>
<comment type="similarity">
    <text evidence="2">Belongs to the UPF0702 family.</text>
</comment>
<dbReference type="Gene3D" id="3.30.240.20">
    <property type="entry name" value="bsu07140 like domains"/>
    <property type="match status" value="1"/>
</dbReference>
<evidence type="ECO:0000256" key="4">
    <source>
        <dbReference type="ARBA" id="ARBA00022692"/>
    </source>
</evidence>
<dbReference type="PANTHER" id="PTHR34582:SF2">
    <property type="entry name" value="UPF0702 TRANSMEMBRANE PROTEIN YDFR"/>
    <property type="match status" value="1"/>
</dbReference>
<sequence length="198" mass="22334">MELDWIWKAILIIIVGTLLLRIAGRKSISQMTLAQTVLMIAIGSLLIQPVSGKNIWVTFGVSAVLILTLILVEFTQIKSDKFESFITGKSIILIENGRINEQNLKKFRISVDLLEMLLRQQSIKNIKDVEWATLEPNGTLGYLLKDDAQPITKKDLKQLQNQIAQLQGTINSQDNQQENIFTEVAQKGHIQSPAKRLE</sequence>
<keyword evidence="6 7" id="KW-0472">Membrane</keyword>
<feature type="transmembrane region" description="Helical" evidence="7">
    <location>
        <begin position="31"/>
        <end position="49"/>
    </location>
</feature>
<feature type="domain" description="YetF C-terminal" evidence="8">
    <location>
        <begin position="78"/>
        <end position="181"/>
    </location>
</feature>
<organism evidence="9 10">
    <name type="scientific">Gracilibacillus oryzae</name>
    <dbReference type="NCBI Taxonomy" id="1672701"/>
    <lineage>
        <taxon>Bacteria</taxon>
        <taxon>Bacillati</taxon>
        <taxon>Bacillota</taxon>
        <taxon>Bacilli</taxon>
        <taxon>Bacillales</taxon>
        <taxon>Bacillaceae</taxon>
        <taxon>Gracilibacillus</taxon>
    </lineage>
</organism>
<feature type="transmembrane region" description="Helical" evidence="7">
    <location>
        <begin position="6"/>
        <end position="24"/>
    </location>
</feature>
<evidence type="ECO:0000256" key="7">
    <source>
        <dbReference type="SAM" id="Phobius"/>
    </source>
</evidence>
<evidence type="ECO:0000256" key="5">
    <source>
        <dbReference type="ARBA" id="ARBA00022989"/>
    </source>
</evidence>
<dbReference type="AlphaFoldDB" id="A0A7C8GV21"/>
<reference evidence="9 10" key="1">
    <citation type="submission" date="2019-10" db="EMBL/GenBank/DDBJ databases">
        <title>Gracilibacillus sp. nov. isolated from rice seeds.</title>
        <authorList>
            <person name="He S."/>
        </authorList>
    </citation>
    <scope>NUCLEOTIDE SEQUENCE [LARGE SCALE GENOMIC DNA]</scope>
    <source>
        <strain evidence="9 10">TD8</strain>
    </source>
</reference>
<dbReference type="RefSeq" id="WP_153401485.1">
    <property type="nucleotide sequence ID" value="NZ_ML762425.1"/>
</dbReference>
<dbReference type="GO" id="GO:0005886">
    <property type="term" value="C:plasma membrane"/>
    <property type="evidence" value="ECO:0007669"/>
    <property type="project" value="UniProtKB-SubCell"/>
</dbReference>
<evidence type="ECO:0000256" key="1">
    <source>
        <dbReference type="ARBA" id="ARBA00004651"/>
    </source>
</evidence>
<evidence type="ECO:0000313" key="9">
    <source>
        <dbReference type="EMBL" id="KAB8138890.1"/>
    </source>
</evidence>
<dbReference type="EMBL" id="WEID01000014">
    <property type="protein sequence ID" value="KAB8138890.1"/>
    <property type="molecule type" value="Genomic_DNA"/>
</dbReference>
<keyword evidence="4 7" id="KW-0812">Transmembrane</keyword>